<dbReference type="InterPro" id="IPR000524">
    <property type="entry name" value="Tscrpt_reg_HTH_GntR"/>
</dbReference>
<dbReference type="InterPro" id="IPR036388">
    <property type="entry name" value="WH-like_DNA-bd_sf"/>
</dbReference>
<sequence length="240" mass="26618">MTRSLTTAGTLSQTLANDLGQLIVTGAFAVRAFPTETEICDRYQTSRTVVREAVKMLIAKGLVASRARRGTTVNAEDDWNLLDPDILSWIRTRKFSLDLLIEFTQLRLSVEPLAAGLAARSADAKRRAGVEQALARMAAAEQGDEDPLTADIAFHVAVLEASGNRFHRQMRDLIEAALRFGAQRPGIEQQADQHLPAHARIADAILARRPEAAEDAMRELLLDILRPMDLTQMQRKRRPT</sequence>
<keyword evidence="6" id="KW-1185">Reference proteome</keyword>
<dbReference type="PANTHER" id="PTHR43537">
    <property type="entry name" value="TRANSCRIPTIONAL REGULATOR, GNTR FAMILY"/>
    <property type="match status" value="1"/>
</dbReference>
<comment type="caution">
    <text evidence="5">The sequence shown here is derived from an EMBL/GenBank/DDBJ whole genome shotgun (WGS) entry which is preliminary data.</text>
</comment>
<gene>
    <name evidence="5" type="ORF">I4Q42_14885</name>
</gene>
<dbReference type="Gene3D" id="1.20.120.530">
    <property type="entry name" value="GntR ligand-binding domain-like"/>
    <property type="match status" value="1"/>
</dbReference>
<keyword evidence="2" id="KW-0238">DNA-binding</keyword>
<accession>A0ABS0SZ98</accession>
<feature type="domain" description="HTH gntR-type" evidence="4">
    <location>
        <begin position="9"/>
        <end position="76"/>
    </location>
</feature>
<keyword evidence="1" id="KW-0805">Transcription regulation</keyword>
<dbReference type="CDD" id="cd07377">
    <property type="entry name" value="WHTH_GntR"/>
    <property type="match status" value="1"/>
</dbReference>
<organism evidence="5 6">
    <name type="scientific">Caulobacter hibisci</name>
    <dbReference type="NCBI Taxonomy" id="2035993"/>
    <lineage>
        <taxon>Bacteria</taxon>
        <taxon>Pseudomonadati</taxon>
        <taxon>Pseudomonadota</taxon>
        <taxon>Alphaproteobacteria</taxon>
        <taxon>Caulobacterales</taxon>
        <taxon>Caulobacteraceae</taxon>
        <taxon>Caulobacter</taxon>
    </lineage>
</organism>
<dbReference type="Proteomes" id="UP000639859">
    <property type="component" value="Unassembled WGS sequence"/>
</dbReference>
<dbReference type="PANTHER" id="PTHR43537:SF44">
    <property type="entry name" value="GNTR FAMILY REGULATORY PROTEIN"/>
    <property type="match status" value="1"/>
</dbReference>
<dbReference type="InterPro" id="IPR036390">
    <property type="entry name" value="WH_DNA-bd_sf"/>
</dbReference>
<evidence type="ECO:0000313" key="6">
    <source>
        <dbReference type="Proteomes" id="UP000639859"/>
    </source>
</evidence>
<evidence type="ECO:0000256" key="1">
    <source>
        <dbReference type="ARBA" id="ARBA00023015"/>
    </source>
</evidence>
<dbReference type="Gene3D" id="1.10.10.10">
    <property type="entry name" value="Winged helix-like DNA-binding domain superfamily/Winged helix DNA-binding domain"/>
    <property type="match status" value="1"/>
</dbReference>
<evidence type="ECO:0000313" key="5">
    <source>
        <dbReference type="EMBL" id="MBI1684957.1"/>
    </source>
</evidence>
<reference evidence="5 6" key="1">
    <citation type="submission" date="2020-11" db="EMBL/GenBank/DDBJ databases">
        <title>genome sequence of strain KACC 18849.</title>
        <authorList>
            <person name="Gao J."/>
            <person name="Zhang X."/>
        </authorList>
    </citation>
    <scope>NUCLEOTIDE SEQUENCE [LARGE SCALE GENOMIC DNA]</scope>
    <source>
        <strain evidence="5 6">KACC 18849</strain>
    </source>
</reference>
<proteinExistence type="predicted"/>
<dbReference type="SMART" id="SM00895">
    <property type="entry name" value="FCD"/>
    <property type="match status" value="1"/>
</dbReference>
<dbReference type="Pfam" id="PF00392">
    <property type="entry name" value="GntR"/>
    <property type="match status" value="1"/>
</dbReference>
<dbReference type="InterPro" id="IPR008920">
    <property type="entry name" value="TF_FadR/GntR_C"/>
</dbReference>
<dbReference type="PROSITE" id="PS50949">
    <property type="entry name" value="HTH_GNTR"/>
    <property type="match status" value="1"/>
</dbReference>
<dbReference type="SMART" id="SM00345">
    <property type="entry name" value="HTH_GNTR"/>
    <property type="match status" value="1"/>
</dbReference>
<dbReference type="RefSeq" id="WP_198576872.1">
    <property type="nucleotide sequence ID" value="NZ_JADWOX010000010.1"/>
</dbReference>
<dbReference type="SUPFAM" id="SSF46785">
    <property type="entry name" value="Winged helix' DNA-binding domain"/>
    <property type="match status" value="1"/>
</dbReference>
<dbReference type="SUPFAM" id="SSF48008">
    <property type="entry name" value="GntR ligand-binding domain-like"/>
    <property type="match status" value="1"/>
</dbReference>
<keyword evidence="3" id="KW-0804">Transcription</keyword>
<dbReference type="InterPro" id="IPR011711">
    <property type="entry name" value="GntR_C"/>
</dbReference>
<name>A0ABS0SZ98_9CAUL</name>
<dbReference type="Pfam" id="PF07729">
    <property type="entry name" value="FCD"/>
    <property type="match status" value="1"/>
</dbReference>
<evidence type="ECO:0000259" key="4">
    <source>
        <dbReference type="PROSITE" id="PS50949"/>
    </source>
</evidence>
<dbReference type="EMBL" id="JADWOX010000010">
    <property type="protein sequence ID" value="MBI1684957.1"/>
    <property type="molecule type" value="Genomic_DNA"/>
</dbReference>
<evidence type="ECO:0000256" key="3">
    <source>
        <dbReference type="ARBA" id="ARBA00023163"/>
    </source>
</evidence>
<evidence type="ECO:0000256" key="2">
    <source>
        <dbReference type="ARBA" id="ARBA00023125"/>
    </source>
</evidence>
<protein>
    <submittedName>
        <fullName evidence="5">FadR family transcriptional regulator</fullName>
    </submittedName>
</protein>
<dbReference type="PRINTS" id="PR00035">
    <property type="entry name" value="HTHGNTR"/>
</dbReference>